<accession>A0AAQ3PPL4</accession>
<reference evidence="2 3" key="1">
    <citation type="submission" date="2024-02" db="EMBL/GenBank/DDBJ databases">
        <title>High-quality chromosome-scale genome assembly of Pensacola bahiagrass (Paspalum notatum Flugge var. saurae).</title>
        <authorList>
            <person name="Vega J.M."/>
            <person name="Podio M."/>
            <person name="Orjuela J."/>
            <person name="Siena L.A."/>
            <person name="Pessino S.C."/>
            <person name="Combes M.C."/>
            <person name="Mariac C."/>
            <person name="Albertini E."/>
            <person name="Pupilli F."/>
            <person name="Ortiz J.P.A."/>
            <person name="Leblanc O."/>
        </authorList>
    </citation>
    <scope>NUCLEOTIDE SEQUENCE [LARGE SCALE GENOMIC DNA]</scope>
    <source>
        <strain evidence="2">R1</strain>
        <tissue evidence="2">Leaf</tissue>
    </source>
</reference>
<protein>
    <submittedName>
        <fullName evidence="2">Uncharacterized protein</fullName>
    </submittedName>
</protein>
<feature type="compositionally biased region" description="Basic residues" evidence="1">
    <location>
        <begin position="117"/>
        <end position="133"/>
    </location>
</feature>
<feature type="compositionally biased region" description="Pro residues" evidence="1">
    <location>
        <begin position="1"/>
        <end position="11"/>
    </location>
</feature>
<proteinExistence type="predicted"/>
<dbReference type="AlphaFoldDB" id="A0AAQ3PPL4"/>
<organism evidence="2 3">
    <name type="scientific">Paspalum notatum var. saurae</name>
    <dbReference type="NCBI Taxonomy" id="547442"/>
    <lineage>
        <taxon>Eukaryota</taxon>
        <taxon>Viridiplantae</taxon>
        <taxon>Streptophyta</taxon>
        <taxon>Embryophyta</taxon>
        <taxon>Tracheophyta</taxon>
        <taxon>Spermatophyta</taxon>
        <taxon>Magnoliopsida</taxon>
        <taxon>Liliopsida</taxon>
        <taxon>Poales</taxon>
        <taxon>Poaceae</taxon>
        <taxon>PACMAD clade</taxon>
        <taxon>Panicoideae</taxon>
        <taxon>Andropogonodae</taxon>
        <taxon>Paspaleae</taxon>
        <taxon>Paspalinae</taxon>
        <taxon>Paspalum</taxon>
    </lineage>
</organism>
<sequence length="242" mass="25170">MAPPHRPPPCPFFTVSRQQQPPPAPQPPPLCSSSPARKMRGSRKLAAMASPLPHLPPSTPCLLSPWRSPTESQAGAAVPVPPTSRPPASSWCRSSSAVKASSSIPLLRQQHGSPALLHHRGAAATSRRRRPHRASPAPPPSPTPPTTAPAAPAAGHLVSLGKSPSMDLASSNSTGRPSAPSCRPSLHLLVPGQCSLKCSSRAARRGTSLSMPKVQPRHSPCVRKFSPSMDNVGDSGHASNGT</sequence>
<keyword evidence="3" id="KW-1185">Reference proteome</keyword>
<evidence type="ECO:0000313" key="2">
    <source>
        <dbReference type="EMBL" id="WVZ54370.1"/>
    </source>
</evidence>
<dbReference type="EMBL" id="CP144745">
    <property type="protein sequence ID" value="WVZ54370.1"/>
    <property type="molecule type" value="Genomic_DNA"/>
</dbReference>
<evidence type="ECO:0000256" key="1">
    <source>
        <dbReference type="SAM" id="MobiDB-lite"/>
    </source>
</evidence>
<feature type="compositionally biased region" description="Pro residues" evidence="1">
    <location>
        <begin position="20"/>
        <end position="30"/>
    </location>
</feature>
<dbReference type="Proteomes" id="UP001341281">
    <property type="component" value="Chromosome 01"/>
</dbReference>
<gene>
    <name evidence="2" type="ORF">U9M48_005178</name>
</gene>
<feature type="region of interest" description="Disordered" evidence="1">
    <location>
        <begin position="1"/>
        <end position="186"/>
    </location>
</feature>
<feature type="region of interest" description="Disordered" evidence="1">
    <location>
        <begin position="204"/>
        <end position="242"/>
    </location>
</feature>
<name>A0AAQ3PPL4_PASNO</name>
<evidence type="ECO:0000313" key="3">
    <source>
        <dbReference type="Proteomes" id="UP001341281"/>
    </source>
</evidence>
<feature type="compositionally biased region" description="Low complexity" evidence="1">
    <location>
        <begin position="86"/>
        <end position="105"/>
    </location>
</feature>
<feature type="compositionally biased region" description="Pro residues" evidence="1">
    <location>
        <begin position="136"/>
        <end position="147"/>
    </location>
</feature>